<evidence type="ECO:0000256" key="11">
    <source>
        <dbReference type="PROSITE-ProRule" id="PRU00042"/>
    </source>
</evidence>
<evidence type="ECO:0000256" key="10">
    <source>
        <dbReference type="ARBA" id="ARBA00023242"/>
    </source>
</evidence>
<dbReference type="GO" id="GO:0000785">
    <property type="term" value="C:chromatin"/>
    <property type="evidence" value="ECO:0007669"/>
    <property type="project" value="TreeGrafter"/>
</dbReference>
<feature type="domain" description="C2H2-type" evidence="13">
    <location>
        <begin position="363"/>
        <end position="390"/>
    </location>
</feature>
<dbReference type="AlphaFoldDB" id="A0AAQ4PGK7"/>
<feature type="compositionally biased region" description="Acidic residues" evidence="12">
    <location>
        <begin position="238"/>
        <end position="248"/>
    </location>
</feature>
<evidence type="ECO:0000256" key="6">
    <source>
        <dbReference type="ARBA" id="ARBA00022833"/>
    </source>
</evidence>
<evidence type="ECO:0000256" key="7">
    <source>
        <dbReference type="ARBA" id="ARBA00023015"/>
    </source>
</evidence>
<evidence type="ECO:0000256" key="4">
    <source>
        <dbReference type="ARBA" id="ARBA00022737"/>
    </source>
</evidence>
<dbReference type="SUPFAM" id="SSF57667">
    <property type="entry name" value="beta-beta-alpha zinc fingers"/>
    <property type="match status" value="3"/>
</dbReference>
<feature type="domain" description="C2H2-type" evidence="13">
    <location>
        <begin position="391"/>
        <end position="418"/>
    </location>
</feature>
<dbReference type="GO" id="GO:0000981">
    <property type="term" value="F:DNA-binding transcription factor activity, RNA polymerase II-specific"/>
    <property type="evidence" value="ECO:0007669"/>
    <property type="project" value="TreeGrafter"/>
</dbReference>
<dbReference type="Proteomes" id="UP000007635">
    <property type="component" value="Chromosome X"/>
</dbReference>
<name>A0AAQ4PGK7_GASAC</name>
<keyword evidence="7" id="KW-0805">Transcription regulation</keyword>
<evidence type="ECO:0000256" key="3">
    <source>
        <dbReference type="ARBA" id="ARBA00022723"/>
    </source>
</evidence>
<evidence type="ECO:0000256" key="8">
    <source>
        <dbReference type="ARBA" id="ARBA00023125"/>
    </source>
</evidence>
<proteinExistence type="inferred from homology"/>
<feature type="compositionally biased region" description="Basic and acidic residues" evidence="12">
    <location>
        <begin position="93"/>
        <end position="123"/>
    </location>
</feature>
<dbReference type="InterPro" id="IPR013087">
    <property type="entry name" value="Znf_C2H2_type"/>
</dbReference>
<keyword evidence="8" id="KW-0238">DNA-binding</keyword>
<evidence type="ECO:0000256" key="2">
    <source>
        <dbReference type="ARBA" id="ARBA00006991"/>
    </source>
</evidence>
<reference evidence="14 15" key="1">
    <citation type="journal article" date="2021" name="G3 (Bethesda)">
        <title>Improved contiguity of the threespine stickleback genome using long-read sequencing.</title>
        <authorList>
            <person name="Nath S."/>
            <person name="Shaw D.E."/>
            <person name="White M.A."/>
        </authorList>
    </citation>
    <scope>NUCLEOTIDE SEQUENCE [LARGE SCALE GENOMIC DNA]</scope>
    <source>
        <strain evidence="14 15">Lake Benthic</strain>
    </source>
</reference>
<evidence type="ECO:0000313" key="15">
    <source>
        <dbReference type="Proteomes" id="UP000007635"/>
    </source>
</evidence>
<dbReference type="FunFam" id="3.30.160.60:FF:000646">
    <property type="entry name" value="Myeloid zinc finger 1"/>
    <property type="match status" value="1"/>
</dbReference>
<dbReference type="Pfam" id="PF13465">
    <property type="entry name" value="zf-H2C2_2"/>
    <property type="match status" value="1"/>
</dbReference>
<keyword evidence="4" id="KW-0677">Repeat</keyword>
<dbReference type="PROSITE" id="PS00028">
    <property type="entry name" value="ZINC_FINGER_C2H2_1"/>
    <property type="match status" value="5"/>
</dbReference>
<evidence type="ECO:0000256" key="5">
    <source>
        <dbReference type="ARBA" id="ARBA00022771"/>
    </source>
</evidence>
<sequence length="451" mass="51581">MCAVRLLRVSVRERLGAAAEDVLLRVEKGEEAAEVAALRALLTERLAAAAEEIVGLFEETVAGYEERAERSEREICRQRRLLDAVLKPQVKLHRADGIPPEQHEWRSSLDQEDPDPPHIKEEQLQGLEEADMKVFTPVKSDDDEEETRPSQLHQRQTEQMETEDVQQQKRSSSLAREDPEPPLIKEEQEELCTSLDREPLQGLEEADITKFTFTPMKSEDDEEEAQSSQLHRRQTEQMETEGDGEDCGGPEPDRNPGLYRHPQLVDKDEDSSEPGTDNSDDWKETREPGSGLNSFSGSICSSVEKPFSCCECEKRFSLKTCLNRHMRSHNGEKPFSCSVCKKSFGRRETLQTHIRIHTGEKPFSCALCDKRFLRKAHLKRHMMTHTGEKPYSCSVCGKSFTQAGSLRQHMSIHTGDKLYNCSVCNRRFPWYTSFKHHQYVCHRSFASSKTD</sequence>
<keyword evidence="9" id="KW-0804">Transcription</keyword>
<evidence type="ECO:0000256" key="12">
    <source>
        <dbReference type="SAM" id="MobiDB-lite"/>
    </source>
</evidence>
<dbReference type="GO" id="GO:0031519">
    <property type="term" value="C:PcG protein complex"/>
    <property type="evidence" value="ECO:0007669"/>
    <property type="project" value="TreeGrafter"/>
</dbReference>
<dbReference type="Pfam" id="PF00096">
    <property type="entry name" value="zf-C2H2"/>
    <property type="match status" value="2"/>
</dbReference>
<dbReference type="KEGG" id="gat:120826760"/>
<evidence type="ECO:0000256" key="1">
    <source>
        <dbReference type="ARBA" id="ARBA00004123"/>
    </source>
</evidence>
<dbReference type="RefSeq" id="XP_040045238.1">
    <property type="nucleotide sequence ID" value="XM_040189304.1"/>
</dbReference>
<dbReference type="PANTHER" id="PTHR14003">
    <property type="entry name" value="TRANSCRIPTIONAL REPRESSOR PROTEIN YY"/>
    <property type="match status" value="1"/>
</dbReference>
<evidence type="ECO:0000256" key="9">
    <source>
        <dbReference type="ARBA" id="ARBA00023163"/>
    </source>
</evidence>
<dbReference type="GeneTree" id="ENSGT01150000286934"/>
<dbReference type="GO" id="GO:0008270">
    <property type="term" value="F:zinc ion binding"/>
    <property type="evidence" value="ECO:0007669"/>
    <property type="project" value="UniProtKB-KW"/>
</dbReference>
<dbReference type="SMART" id="SM00355">
    <property type="entry name" value="ZnF_C2H2"/>
    <property type="match status" value="5"/>
</dbReference>
<organism evidence="14 15">
    <name type="scientific">Gasterosteus aculeatus aculeatus</name>
    <name type="common">three-spined stickleback</name>
    <dbReference type="NCBI Taxonomy" id="481459"/>
    <lineage>
        <taxon>Eukaryota</taxon>
        <taxon>Metazoa</taxon>
        <taxon>Chordata</taxon>
        <taxon>Craniata</taxon>
        <taxon>Vertebrata</taxon>
        <taxon>Euteleostomi</taxon>
        <taxon>Actinopterygii</taxon>
        <taxon>Neopterygii</taxon>
        <taxon>Teleostei</taxon>
        <taxon>Neoteleostei</taxon>
        <taxon>Acanthomorphata</taxon>
        <taxon>Eupercaria</taxon>
        <taxon>Perciformes</taxon>
        <taxon>Cottioidei</taxon>
        <taxon>Gasterosteales</taxon>
        <taxon>Gasterosteidae</taxon>
        <taxon>Gasterosteus</taxon>
    </lineage>
</organism>
<feature type="domain" description="C2H2-type" evidence="13">
    <location>
        <begin position="335"/>
        <end position="362"/>
    </location>
</feature>
<dbReference type="Gene3D" id="3.30.160.60">
    <property type="entry name" value="Classic Zinc Finger"/>
    <property type="match status" value="5"/>
</dbReference>
<keyword evidence="15" id="KW-1185">Reference proteome</keyword>
<reference evidence="14" key="2">
    <citation type="submission" date="2025-08" db="UniProtKB">
        <authorList>
            <consortium name="Ensembl"/>
        </authorList>
    </citation>
    <scope>IDENTIFICATION</scope>
</reference>
<dbReference type="RefSeq" id="XP_040045236.1">
    <property type="nucleotide sequence ID" value="XM_040189302.1"/>
</dbReference>
<dbReference type="GO" id="GO:0000978">
    <property type="term" value="F:RNA polymerase II cis-regulatory region sequence-specific DNA binding"/>
    <property type="evidence" value="ECO:0007669"/>
    <property type="project" value="TreeGrafter"/>
</dbReference>
<dbReference type="PROSITE" id="PS50157">
    <property type="entry name" value="ZINC_FINGER_C2H2_2"/>
    <property type="match status" value="5"/>
</dbReference>
<feature type="domain" description="C2H2-type" evidence="13">
    <location>
        <begin position="307"/>
        <end position="334"/>
    </location>
</feature>
<feature type="compositionally biased region" description="Basic and acidic residues" evidence="12">
    <location>
        <begin position="175"/>
        <end position="186"/>
    </location>
</feature>
<protein>
    <recommendedName>
        <fullName evidence="13">C2H2-type domain-containing protein</fullName>
    </recommendedName>
</protein>
<comment type="subcellular location">
    <subcellularLocation>
        <location evidence="1">Nucleus</location>
    </subcellularLocation>
</comment>
<evidence type="ECO:0000313" key="14">
    <source>
        <dbReference type="Ensembl" id="ENSGACP00000037904.1"/>
    </source>
</evidence>
<dbReference type="PANTHER" id="PTHR14003:SF23">
    <property type="entry name" value="ZINC FINGER PROTEIN 143"/>
    <property type="match status" value="1"/>
</dbReference>
<keyword evidence="3" id="KW-0479">Metal-binding</keyword>
<feature type="region of interest" description="Disordered" evidence="12">
    <location>
        <begin position="92"/>
        <end position="295"/>
    </location>
</feature>
<feature type="domain" description="C2H2-type" evidence="13">
    <location>
        <begin position="419"/>
        <end position="442"/>
    </location>
</feature>
<keyword evidence="10" id="KW-0539">Nucleus</keyword>
<dbReference type="GO" id="GO:0005667">
    <property type="term" value="C:transcription regulator complex"/>
    <property type="evidence" value="ECO:0007669"/>
    <property type="project" value="TreeGrafter"/>
</dbReference>
<dbReference type="GeneID" id="120826760"/>
<dbReference type="FunFam" id="3.30.160.60:FF:000912">
    <property type="entry name" value="Zinc finger protein 660"/>
    <property type="match status" value="1"/>
</dbReference>
<reference evidence="14" key="3">
    <citation type="submission" date="2025-09" db="UniProtKB">
        <authorList>
            <consortium name="Ensembl"/>
        </authorList>
    </citation>
    <scope>IDENTIFICATION</scope>
</reference>
<keyword evidence="6" id="KW-0862">Zinc</keyword>
<comment type="similarity">
    <text evidence="2">Belongs to the krueppel C2H2-type zinc-finger protein family.</text>
</comment>
<dbReference type="RefSeq" id="XP_040045237.1">
    <property type="nucleotide sequence ID" value="XM_040189303.1"/>
</dbReference>
<keyword evidence="5 11" id="KW-0863">Zinc-finger</keyword>
<dbReference type="Ensembl" id="ENSGACT00000085124.1">
    <property type="protein sequence ID" value="ENSGACP00000037904.1"/>
    <property type="gene ID" value="ENSGACG00000026889.1"/>
</dbReference>
<feature type="compositionally biased region" description="Polar residues" evidence="12">
    <location>
        <begin position="149"/>
        <end position="159"/>
    </location>
</feature>
<dbReference type="InterPro" id="IPR036236">
    <property type="entry name" value="Znf_C2H2_sf"/>
</dbReference>
<accession>A0AAQ4PGK7</accession>
<evidence type="ECO:0000259" key="13">
    <source>
        <dbReference type="PROSITE" id="PS50157"/>
    </source>
</evidence>
<dbReference type="FunFam" id="3.30.160.60:FF:001480">
    <property type="entry name" value="Si:cabz01071911.3"/>
    <property type="match status" value="2"/>
</dbReference>